<keyword evidence="1" id="KW-0472">Membrane</keyword>
<name>A0ABX0ZQB5_9ACTN</name>
<comment type="caution">
    <text evidence="2">The sequence shown here is derived from an EMBL/GenBank/DDBJ whole genome shotgun (WGS) entry which is preliminary data.</text>
</comment>
<keyword evidence="3" id="KW-1185">Reference proteome</keyword>
<organism evidence="2 3">
    <name type="scientific">Actinacidiphila epipremni</name>
    <dbReference type="NCBI Taxonomy" id="2053013"/>
    <lineage>
        <taxon>Bacteria</taxon>
        <taxon>Bacillati</taxon>
        <taxon>Actinomycetota</taxon>
        <taxon>Actinomycetes</taxon>
        <taxon>Kitasatosporales</taxon>
        <taxon>Streptomycetaceae</taxon>
        <taxon>Actinacidiphila</taxon>
    </lineage>
</organism>
<protein>
    <submittedName>
        <fullName evidence="2">Uncharacterized protein</fullName>
    </submittedName>
</protein>
<keyword evidence="1" id="KW-0812">Transmembrane</keyword>
<feature type="transmembrane region" description="Helical" evidence="1">
    <location>
        <begin position="7"/>
        <end position="29"/>
    </location>
</feature>
<dbReference type="Proteomes" id="UP000734511">
    <property type="component" value="Unassembled WGS sequence"/>
</dbReference>
<dbReference type="EMBL" id="JAATEJ010000006">
    <property type="protein sequence ID" value="NJP43994.1"/>
    <property type="molecule type" value="Genomic_DNA"/>
</dbReference>
<feature type="transmembrane region" description="Helical" evidence="1">
    <location>
        <begin position="41"/>
        <end position="59"/>
    </location>
</feature>
<evidence type="ECO:0000313" key="2">
    <source>
        <dbReference type="EMBL" id="NJP43994.1"/>
    </source>
</evidence>
<proteinExistence type="predicted"/>
<evidence type="ECO:0000256" key="1">
    <source>
        <dbReference type="SAM" id="Phobius"/>
    </source>
</evidence>
<dbReference type="RefSeq" id="WP_167982843.1">
    <property type="nucleotide sequence ID" value="NZ_JAATEJ010000006.1"/>
</dbReference>
<evidence type="ECO:0000313" key="3">
    <source>
        <dbReference type="Proteomes" id="UP000734511"/>
    </source>
</evidence>
<gene>
    <name evidence="2" type="ORF">HCN08_11335</name>
</gene>
<reference evidence="2 3" key="1">
    <citation type="submission" date="2020-03" db="EMBL/GenBank/DDBJ databases">
        <title>WGS of actinomycetes isolated from Thailand.</title>
        <authorList>
            <person name="Thawai C."/>
        </authorList>
    </citation>
    <scope>NUCLEOTIDE SEQUENCE [LARGE SCALE GENOMIC DNA]</scope>
    <source>
        <strain evidence="2 3">PRB2-1</strain>
    </source>
</reference>
<accession>A0ABX0ZQB5</accession>
<keyword evidence="1" id="KW-1133">Transmembrane helix</keyword>
<sequence>MFRHFIRALGVCAVVYPFLVLVTAVAWPLFGDSGTTDWKPLLTYEGVVLAALALVYALWRQATRD</sequence>